<protein>
    <submittedName>
        <fullName evidence="2">YqfQ-like protein</fullName>
    </submittedName>
</protein>
<dbReference type="InterPro" id="IPR025571">
    <property type="entry name" value="YqfQ"/>
</dbReference>
<name>A0A1M5CKN0_9BACI</name>
<evidence type="ECO:0000313" key="2">
    <source>
        <dbReference type="EMBL" id="SHF55167.1"/>
    </source>
</evidence>
<feature type="compositionally biased region" description="Basic and acidic residues" evidence="1">
    <location>
        <begin position="110"/>
        <end position="119"/>
    </location>
</feature>
<feature type="compositionally biased region" description="Polar residues" evidence="1">
    <location>
        <begin position="147"/>
        <end position="159"/>
    </location>
</feature>
<organism evidence="2 3">
    <name type="scientific">Ornithinibacillus halophilus</name>
    <dbReference type="NCBI Taxonomy" id="930117"/>
    <lineage>
        <taxon>Bacteria</taxon>
        <taxon>Bacillati</taxon>
        <taxon>Bacillota</taxon>
        <taxon>Bacilli</taxon>
        <taxon>Bacillales</taxon>
        <taxon>Bacillaceae</taxon>
        <taxon>Ornithinibacillus</taxon>
    </lineage>
</organism>
<reference evidence="2 3" key="1">
    <citation type="submission" date="2016-11" db="EMBL/GenBank/DDBJ databases">
        <authorList>
            <person name="Jaros S."/>
            <person name="Januszkiewicz K."/>
            <person name="Wedrychowicz H."/>
        </authorList>
    </citation>
    <scope>NUCLEOTIDE SEQUENCE [LARGE SCALE GENOMIC DNA]</scope>
    <source>
        <strain evidence="2 3">IBRC-M 10683</strain>
    </source>
</reference>
<dbReference type="Pfam" id="PF14181">
    <property type="entry name" value="YqfQ"/>
    <property type="match status" value="1"/>
</dbReference>
<feature type="region of interest" description="Disordered" evidence="1">
    <location>
        <begin position="110"/>
        <end position="159"/>
    </location>
</feature>
<dbReference type="EMBL" id="FQVW01000001">
    <property type="protein sequence ID" value="SHF55167.1"/>
    <property type="molecule type" value="Genomic_DNA"/>
</dbReference>
<keyword evidence="3" id="KW-1185">Reference proteome</keyword>
<dbReference type="Proteomes" id="UP000183988">
    <property type="component" value="Unassembled WGS sequence"/>
</dbReference>
<feature type="region of interest" description="Disordered" evidence="1">
    <location>
        <begin position="1"/>
        <end position="21"/>
    </location>
</feature>
<gene>
    <name evidence="2" type="ORF">SAMN05216225_1001285</name>
</gene>
<evidence type="ECO:0000313" key="3">
    <source>
        <dbReference type="Proteomes" id="UP000183988"/>
    </source>
</evidence>
<evidence type="ECO:0000256" key="1">
    <source>
        <dbReference type="SAM" id="MobiDB-lite"/>
    </source>
</evidence>
<sequence>MVFPSPRNQRFQHPNQFNRAPQNMYFPNRVGGPGPSNSLPNMIRQLMNPSSSVTDMASKGVGGLSNTLNNVQQVLRVIDNTAPMVKQYGPMVRNLPMMFKMIKAFKDLESSDGESDKSYNESSNIDDLFASSESSAEIEVKDKPQKRSNNGQSTPKLYI</sequence>
<feature type="compositionally biased region" description="Polar residues" evidence="1">
    <location>
        <begin position="120"/>
        <end position="135"/>
    </location>
</feature>
<proteinExistence type="predicted"/>
<accession>A0A1M5CKN0</accession>
<dbReference type="STRING" id="930117.SAMN05216225_1001285"/>
<dbReference type="AlphaFoldDB" id="A0A1M5CKN0"/>